<keyword evidence="1" id="KW-0808">Transferase</keyword>
<keyword evidence="1" id="KW-0548">Nucleotidyltransferase</keyword>
<gene>
    <name evidence="1" type="ORF">PoB_001190600</name>
</gene>
<proteinExistence type="predicted"/>
<sequence>MAHHTTQKINDIKGNTTALLGGPTCQQLEIFKTSEPVNHFITNPEQIFTQYPEVFEDRIGKLKDVKIKLHINESIKPVAQPHR</sequence>
<evidence type="ECO:0000313" key="2">
    <source>
        <dbReference type="Proteomes" id="UP000735302"/>
    </source>
</evidence>
<protein>
    <submittedName>
        <fullName evidence="1">RNA-directed DNA polymerase-like protein</fullName>
    </submittedName>
</protein>
<feature type="non-terminal residue" evidence="1">
    <location>
        <position position="83"/>
    </location>
</feature>
<dbReference type="Proteomes" id="UP000735302">
    <property type="component" value="Unassembled WGS sequence"/>
</dbReference>
<accession>A0AAV3YDK7</accession>
<organism evidence="1 2">
    <name type="scientific">Plakobranchus ocellatus</name>
    <dbReference type="NCBI Taxonomy" id="259542"/>
    <lineage>
        <taxon>Eukaryota</taxon>
        <taxon>Metazoa</taxon>
        <taxon>Spiralia</taxon>
        <taxon>Lophotrochozoa</taxon>
        <taxon>Mollusca</taxon>
        <taxon>Gastropoda</taxon>
        <taxon>Heterobranchia</taxon>
        <taxon>Euthyneura</taxon>
        <taxon>Panpulmonata</taxon>
        <taxon>Sacoglossa</taxon>
        <taxon>Placobranchoidea</taxon>
        <taxon>Plakobranchidae</taxon>
        <taxon>Plakobranchus</taxon>
    </lineage>
</organism>
<comment type="caution">
    <text evidence="1">The sequence shown here is derived from an EMBL/GenBank/DDBJ whole genome shotgun (WGS) entry which is preliminary data.</text>
</comment>
<dbReference type="AlphaFoldDB" id="A0AAV3YDK7"/>
<keyword evidence="2" id="KW-1185">Reference proteome</keyword>
<keyword evidence="1" id="KW-0695">RNA-directed DNA polymerase</keyword>
<reference evidence="1 2" key="1">
    <citation type="journal article" date="2021" name="Elife">
        <title>Chloroplast acquisition without the gene transfer in kleptoplastic sea slugs, Plakobranchus ocellatus.</title>
        <authorList>
            <person name="Maeda T."/>
            <person name="Takahashi S."/>
            <person name="Yoshida T."/>
            <person name="Shimamura S."/>
            <person name="Takaki Y."/>
            <person name="Nagai Y."/>
            <person name="Toyoda A."/>
            <person name="Suzuki Y."/>
            <person name="Arimoto A."/>
            <person name="Ishii H."/>
            <person name="Satoh N."/>
            <person name="Nishiyama T."/>
            <person name="Hasebe M."/>
            <person name="Maruyama T."/>
            <person name="Minagawa J."/>
            <person name="Obokata J."/>
            <person name="Shigenobu S."/>
        </authorList>
    </citation>
    <scope>NUCLEOTIDE SEQUENCE [LARGE SCALE GENOMIC DNA]</scope>
</reference>
<evidence type="ECO:0000313" key="1">
    <source>
        <dbReference type="EMBL" id="GFN85400.1"/>
    </source>
</evidence>
<dbReference type="GO" id="GO:0003964">
    <property type="term" value="F:RNA-directed DNA polymerase activity"/>
    <property type="evidence" value="ECO:0007669"/>
    <property type="project" value="UniProtKB-KW"/>
</dbReference>
<name>A0AAV3YDK7_9GAST</name>
<dbReference type="EMBL" id="BLXT01001409">
    <property type="protein sequence ID" value="GFN85400.1"/>
    <property type="molecule type" value="Genomic_DNA"/>
</dbReference>